<feature type="domain" description="Aminoglycoside phosphotransferase" evidence="1">
    <location>
        <begin position="141"/>
        <end position="341"/>
    </location>
</feature>
<protein>
    <recommendedName>
        <fullName evidence="1">Aminoglycoside phosphotransferase domain-containing protein</fullName>
    </recommendedName>
</protein>
<dbReference type="PANTHER" id="PTHR21310:SF15">
    <property type="entry name" value="AMINOGLYCOSIDE PHOSPHOTRANSFERASE DOMAIN-CONTAINING PROTEIN"/>
    <property type="match status" value="1"/>
</dbReference>
<dbReference type="AlphaFoldDB" id="A0A7U3SME7"/>
<dbReference type="InterPro" id="IPR035896">
    <property type="entry name" value="AN1-like_Znf"/>
</dbReference>
<dbReference type="Pfam" id="PF01636">
    <property type="entry name" value="APH"/>
    <property type="match status" value="1"/>
</dbReference>
<dbReference type="Gene3D" id="4.10.1110.10">
    <property type="entry name" value="AN1-like Zinc finger"/>
    <property type="match status" value="1"/>
</dbReference>
<dbReference type="SUPFAM" id="SSF118310">
    <property type="entry name" value="AN1-like Zinc finger"/>
    <property type="match status" value="1"/>
</dbReference>
<dbReference type="InterPro" id="IPR051678">
    <property type="entry name" value="AGP_Transferase"/>
</dbReference>
<evidence type="ECO:0000313" key="2">
    <source>
        <dbReference type="EMBL" id="QPH11293.1"/>
    </source>
</evidence>
<dbReference type="PANTHER" id="PTHR21310">
    <property type="entry name" value="AMINOGLYCOSIDE PHOSPHOTRANSFERASE-RELATED-RELATED"/>
    <property type="match status" value="1"/>
</dbReference>
<dbReference type="OrthoDB" id="5327538at2759"/>
<keyword evidence="3" id="KW-1185">Reference proteome</keyword>
<evidence type="ECO:0000259" key="1">
    <source>
        <dbReference type="Pfam" id="PF01636"/>
    </source>
</evidence>
<name>A0A7U3SME7_EPIFF</name>
<organism evidence="2 3">
    <name type="scientific">Epichloe festucae (strain Fl1)</name>
    <dbReference type="NCBI Taxonomy" id="877507"/>
    <lineage>
        <taxon>Eukaryota</taxon>
        <taxon>Fungi</taxon>
        <taxon>Dikarya</taxon>
        <taxon>Ascomycota</taxon>
        <taxon>Pezizomycotina</taxon>
        <taxon>Sordariomycetes</taxon>
        <taxon>Hypocreomycetidae</taxon>
        <taxon>Hypocreales</taxon>
        <taxon>Clavicipitaceae</taxon>
        <taxon>Epichloe</taxon>
    </lineage>
</organism>
<gene>
    <name evidence="2" type="ORF">C2857_002994</name>
</gene>
<dbReference type="Proteomes" id="UP000594364">
    <property type="component" value="Chromosome 5"/>
</dbReference>
<reference evidence="2 3" key="1">
    <citation type="journal article" date="2018" name="PLoS Genet.">
        <title>Repeat elements organise 3D genome structure and mediate transcription in the filamentous fungus Epichloe festucae.</title>
        <authorList>
            <person name="Winter D.J."/>
            <person name="Ganley A.R.D."/>
            <person name="Young C.A."/>
            <person name="Liachko I."/>
            <person name="Schardl C.L."/>
            <person name="Dupont P.Y."/>
            <person name="Berry D."/>
            <person name="Ram A."/>
            <person name="Scott B."/>
            <person name="Cox M.P."/>
        </authorList>
    </citation>
    <scope>NUCLEOTIDE SEQUENCE [LARGE SCALE GENOMIC DNA]</scope>
    <source>
        <strain evidence="2 3">Fl1</strain>
    </source>
</reference>
<dbReference type="EMBL" id="CP031389">
    <property type="protein sequence ID" value="QPH11293.1"/>
    <property type="molecule type" value="Genomic_DNA"/>
</dbReference>
<dbReference type="InterPro" id="IPR011009">
    <property type="entry name" value="Kinase-like_dom_sf"/>
</dbReference>
<dbReference type="InterPro" id="IPR002575">
    <property type="entry name" value="Aminoglycoside_PTrfase"/>
</dbReference>
<evidence type="ECO:0000313" key="3">
    <source>
        <dbReference type="Proteomes" id="UP000594364"/>
    </source>
</evidence>
<dbReference type="Gene3D" id="3.90.1200.10">
    <property type="match status" value="1"/>
</dbReference>
<sequence length="454" mass="51785">MPLWQCDFEHCHRSAVRILGDCVLCNRHLCSNHLQPGYHDCPRWEDADAYDPAARDSEERELNDLIRKVNTRELAARASYLRQGVPCSTPTLQYDRETRSSAMGGMNYHIEVRFEDGIVWIARIRRFNATSPPAALRDYIIQSEVATLMFLKHTKVPAPEVYDFALENTNNTVGVGYILMQKLPGKSLRWSLATQEQRRKVMSQLANTFIELHKYPFPLLGSLDNPGKSQVGAYARESLTNFVKSKICTTGPFSSLREYYISSIQLILDLIVQDEIYSQQAVDAYLIHRFLLDLVPLMLPSGQNNDKFYLKHADDKGDHILVDEQFNITGIIDWEWAYTAPASLAFNSPIGFLPVADFYKGKNSLGDDEIAFAKLLEEKGRQDLANSVWNGRLHHRFAFCCGYDLTDWDGFVGLFQGLREAVAVDDGLEWSEWKTVTLNRYKNDSGLKLVLSKH</sequence>
<accession>A0A7U3SME7</accession>
<dbReference type="SUPFAM" id="SSF56112">
    <property type="entry name" value="Protein kinase-like (PK-like)"/>
    <property type="match status" value="1"/>
</dbReference>
<proteinExistence type="predicted"/>